<reference evidence="2 3" key="1">
    <citation type="submission" date="2020-01" db="EMBL/GenBank/DDBJ databases">
        <title>Genomes of bacteria type strains.</title>
        <authorList>
            <person name="Chen J."/>
            <person name="Zhu S."/>
            <person name="Yang J."/>
        </authorList>
    </citation>
    <scope>NUCLEOTIDE SEQUENCE [LARGE SCALE GENOMIC DNA]</scope>
    <source>
        <strain evidence="2 3">DSM 16655</strain>
    </source>
</reference>
<dbReference type="InterPro" id="IPR014710">
    <property type="entry name" value="RmlC-like_jellyroll"/>
</dbReference>
<dbReference type="CDD" id="cd00038">
    <property type="entry name" value="CAP_ED"/>
    <property type="match status" value="1"/>
</dbReference>
<dbReference type="InterPro" id="IPR000595">
    <property type="entry name" value="cNMP-bd_dom"/>
</dbReference>
<dbReference type="SUPFAM" id="SSF51206">
    <property type="entry name" value="cAMP-binding domain-like"/>
    <property type="match status" value="1"/>
</dbReference>
<dbReference type="InterPro" id="IPR018490">
    <property type="entry name" value="cNMP-bd_dom_sf"/>
</dbReference>
<dbReference type="EMBL" id="JAAAML010000003">
    <property type="protein sequence ID" value="MCO6409994.1"/>
    <property type="molecule type" value="Genomic_DNA"/>
</dbReference>
<dbReference type="SMART" id="SM00100">
    <property type="entry name" value="cNMP"/>
    <property type="match status" value="1"/>
</dbReference>
<dbReference type="Pfam" id="PF00027">
    <property type="entry name" value="cNMP_binding"/>
    <property type="match status" value="1"/>
</dbReference>
<evidence type="ECO:0000259" key="1">
    <source>
        <dbReference type="PROSITE" id="PS50042"/>
    </source>
</evidence>
<organism evidence="2 3">
    <name type="scientific">Hoeflea alexandrii</name>
    <dbReference type="NCBI Taxonomy" id="288436"/>
    <lineage>
        <taxon>Bacteria</taxon>
        <taxon>Pseudomonadati</taxon>
        <taxon>Pseudomonadota</taxon>
        <taxon>Alphaproteobacteria</taxon>
        <taxon>Hyphomicrobiales</taxon>
        <taxon>Rhizobiaceae</taxon>
        <taxon>Hoeflea</taxon>
    </lineage>
</organism>
<dbReference type="PANTHER" id="PTHR24567:SF74">
    <property type="entry name" value="HTH-TYPE TRANSCRIPTIONAL REGULATOR ARCR"/>
    <property type="match status" value="1"/>
</dbReference>
<dbReference type="RefSeq" id="WP_252916737.1">
    <property type="nucleotide sequence ID" value="NZ_JAAAML010000003.1"/>
</dbReference>
<dbReference type="PANTHER" id="PTHR24567">
    <property type="entry name" value="CRP FAMILY TRANSCRIPTIONAL REGULATORY PROTEIN"/>
    <property type="match status" value="1"/>
</dbReference>
<gene>
    <name evidence="2" type="ORF">GTW23_17555</name>
</gene>
<dbReference type="Gene3D" id="2.60.120.10">
    <property type="entry name" value="Jelly Rolls"/>
    <property type="match status" value="1"/>
</dbReference>
<feature type="domain" description="Cyclic nucleotide-binding" evidence="1">
    <location>
        <begin position="21"/>
        <end position="151"/>
    </location>
</feature>
<accession>A0ABT1CUX8</accession>
<dbReference type="Proteomes" id="UP001320715">
    <property type="component" value="Unassembled WGS sequence"/>
</dbReference>
<dbReference type="InterPro" id="IPR050397">
    <property type="entry name" value="Env_Response_Regulators"/>
</dbReference>
<name>A0ABT1CUX8_9HYPH</name>
<comment type="caution">
    <text evidence="2">The sequence shown here is derived from an EMBL/GenBank/DDBJ whole genome shotgun (WGS) entry which is preliminary data.</text>
</comment>
<evidence type="ECO:0000313" key="3">
    <source>
        <dbReference type="Proteomes" id="UP001320715"/>
    </source>
</evidence>
<dbReference type="PROSITE" id="PS50042">
    <property type="entry name" value="CNMP_BINDING_3"/>
    <property type="match status" value="1"/>
</dbReference>
<proteinExistence type="predicted"/>
<evidence type="ECO:0000313" key="2">
    <source>
        <dbReference type="EMBL" id="MCO6409994.1"/>
    </source>
</evidence>
<sequence>MRRGRRFIKSSPVLRGDYDDRRLPKYDFNHILSAMLPYPFDLLPPSASTPRSVKKGIALFHRDDPATAMYQVISGQVHLLRHTRQGDEVIIHRAHGDESFAEAALFSAGYHCDAVAAADSELLRIDKTAVLERMKQDPDFAMAISARFAGQIQNYRRRLEIIAIRDAKARVFAAVADGMLTGSIKPAAAQIGLTHEAMYRALSSLVRAGRLVKTGRGSYRLKGSALADQEPHL</sequence>
<protein>
    <submittedName>
        <fullName evidence="2">Cyclic nucleotide-binding domain-containing protein</fullName>
    </submittedName>
</protein>
<keyword evidence="3" id="KW-1185">Reference proteome</keyword>